<sequence length="146" mass="15935">MKHKTSNAYELDLSEIVFDLTRSGLDAGQAERAVSLYRDFLATIAAHPAAAVVPTKLIDKAWHAHMCRPKKYHQDCMLAFGEIIDHTPGVTGTAEYEAAYAATRKLAPFGESMPECAYANDDMAGADCFRKEPGEDQEDPLATKAA</sequence>
<evidence type="ECO:0000256" key="1">
    <source>
        <dbReference type="SAM" id="MobiDB-lite"/>
    </source>
</evidence>
<name>A0ABX2KHM9_9PROT</name>
<accession>A0ABX2KHM9</accession>
<dbReference type="EMBL" id="WHOS01000032">
    <property type="protein sequence ID" value="NUB01936.1"/>
    <property type="molecule type" value="Genomic_DNA"/>
</dbReference>
<proteinExistence type="predicted"/>
<organism evidence="2 3">
    <name type="scientific">Azospirillum melinis</name>
    <dbReference type="NCBI Taxonomy" id="328839"/>
    <lineage>
        <taxon>Bacteria</taxon>
        <taxon>Pseudomonadati</taxon>
        <taxon>Pseudomonadota</taxon>
        <taxon>Alphaproteobacteria</taxon>
        <taxon>Rhodospirillales</taxon>
        <taxon>Azospirillaceae</taxon>
        <taxon>Azospirillum</taxon>
    </lineage>
</organism>
<evidence type="ECO:0000313" key="2">
    <source>
        <dbReference type="EMBL" id="NUB01936.1"/>
    </source>
</evidence>
<reference evidence="2 3" key="1">
    <citation type="submission" date="2019-10" db="EMBL/GenBank/DDBJ databases">
        <title>Genome sequence of Azospirillum melinis.</title>
        <authorList>
            <person name="Ambrosini A."/>
            <person name="Sant'Anna F.H."/>
            <person name="Cassan F.D."/>
            <person name="Souza E.M."/>
            <person name="Passaglia L.M.P."/>
        </authorList>
    </citation>
    <scope>NUCLEOTIDE SEQUENCE [LARGE SCALE GENOMIC DNA]</scope>
    <source>
        <strain evidence="2 3">TMCY0552</strain>
    </source>
</reference>
<feature type="region of interest" description="Disordered" evidence="1">
    <location>
        <begin position="127"/>
        <end position="146"/>
    </location>
</feature>
<dbReference type="Proteomes" id="UP000605086">
    <property type="component" value="Unassembled WGS sequence"/>
</dbReference>
<dbReference type="RefSeq" id="WP_174472969.1">
    <property type="nucleotide sequence ID" value="NZ_JAGINN010000009.1"/>
</dbReference>
<protein>
    <submittedName>
        <fullName evidence="2">Uncharacterized protein</fullName>
    </submittedName>
</protein>
<evidence type="ECO:0000313" key="3">
    <source>
        <dbReference type="Proteomes" id="UP000605086"/>
    </source>
</evidence>
<comment type="caution">
    <text evidence="2">The sequence shown here is derived from an EMBL/GenBank/DDBJ whole genome shotgun (WGS) entry which is preliminary data.</text>
</comment>
<keyword evidence="3" id="KW-1185">Reference proteome</keyword>
<gene>
    <name evidence="2" type="ORF">GBZ48_22050</name>
</gene>